<dbReference type="SUPFAM" id="SSF48371">
    <property type="entry name" value="ARM repeat"/>
    <property type="match status" value="1"/>
</dbReference>
<accession>A0A8S5QTZ7</accession>
<dbReference type="InterPro" id="IPR010090">
    <property type="entry name" value="Phage_tape_meas"/>
</dbReference>
<dbReference type="PANTHER" id="PTHR37813">
    <property type="entry name" value="FELS-2 PROPHAGE PROTEIN"/>
    <property type="match status" value="1"/>
</dbReference>
<sequence>MSNVAAISGATGEQLEQLTELAKEMGATTKFSASEAAEGYQYMAMAGWKTQDMLNGLPGIMNLAAASGENLGTVSDIVTDALTAMGLSAEDSAHFANVLAAASSNSNTNVSMMGETFKYAAPLAGSLGYNIEDLAQAIGLMANSGIKGSQAGTSLRSILTRLASPPKDCAEAMEEYGIAMTNSDGSMRSLMEVMENMRDSLGNLDAQQQAAAASAIGGQEAMSGLLAIVNASEDDFGKLAAAIDSAEENGGSAANMAKTMQDNLQGSLTILKSALEGVGIAAFEKFQEPLKNAVDKVAEAVGSFDLEAFLQKLKDVFEVAKQFAPVVTAVVGALGTLYGIFKAMEIIDKVKNSVLLLNAAFAANPLVFFIALLAGVVTALMTLYNTNENFRNKVNEIWNAIVKFVSGAVDALINFFTVTIPEGIQAAIDWFKSLPEKVAEFFSKLPETIGYYIGLALANILIWAMELPQRAREAASNFINGVIEFFTTLPGKVADFLRDVIENVIQWGADLIENGRQAISDFVESVVEGVKELPSKILEVGKNVAKSFVEGLKSMGSWVKEQVGNFASGASSGFSGAFGNSNRRHAGGLDYVPYNDYVANLHRGEMVLTAREADEYRKNGVQGGTGFVVNQTIYAAKQTPVELAAATRAAFQRARWATV</sequence>
<dbReference type="PANTHER" id="PTHR37813:SF1">
    <property type="entry name" value="FELS-2 PROPHAGE PROTEIN"/>
    <property type="match status" value="1"/>
</dbReference>
<proteinExistence type="predicted"/>
<reference evidence="5" key="1">
    <citation type="journal article" date="2021" name="Proc. Natl. Acad. Sci. U.S.A.">
        <title>A Catalog of Tens of Thousands of Viruses from Human Metagenomes Reveals Hidden Associations with Chronic Diseases.</title>
        <authorList>
            <person name="Tisza M.J."/>
            <person name="Buck C.B."/>
        </authorList>
    </citation>
    <scope>NUCLEOTIDE SEQUENCE</scope>
    <source>
        <strain evidence="5">Ct2hZ16</strain>
    </source>
</reference>
<keyword evidence="3" id="KW-0812">Transmembrane</keyword>
<dbReference type="EMBL" id="BK015739">
    <property type="protein sequence ID" value="DAE22767.1"/>
    <property type="molecule type" value="Genomic_DNA"/>
</dbReference>
<evidence type="ECO:0000313" key="5">
    <source>
        <dbReference type="EMBL" id="DAE22767.1"/>
    </source>
</evidence>
<feature type="domain" description="Phage tail tape measure protein" evidence="4">
    <location>
        <begin position="20"/>
        <end position="218"/>
    </location>
</feature>
<dbReference type="NCBIfam" id="TIGR01760">
    <property type="entry name" value="tape_meas_TP901"/>
    <property type="match status" value="1"/>
</dbReference>
<evidence type="ECO:0000259" key="4">
    <source>
        <dbReference type="Pfam" id="PF10145"/>
    </source>
</evidence>
<feature type="transmembrane region" description="Helical" evidence="3">
    <location>
        <begin position="323"/>
        <end position="341"/>
    </location>
</feature>
<keyword evidence="1" id="KW-1245">Viral tail assembly</keyword>
<keyword evidence="3" id="KW-0472">Membrane</keyword>
<keyword evidence="3" id="KW-1133">Transmembrane helix</keyword>
<dbReference type="InterPro" id="IPR016024">
    <property type="entry name" value="ARM-type_fold"/>
</dbReference>
<name>A0A8S5QTZ7_9CAUD</name>
<dbReference type="Pfam" id="PF10145">
    <property type="entry name" value="PhageMin_Tail"/>
    <property type="match status" value="1"/>
</dbReference>
<evidence type="ECO:0000256" key="2">
    <source>
        <dbReference type="ARBA" id="ARBA00022612"/>
    </source>
</evidence>
<dbReference type="GO" id="GO:0098003">
    <property type="term" value="P:viral tail assembly"/>
    <property type="evidence" value="ECO:0007669"/>
    <property type="project" value="UniProtKB-KW"/>
</dbReference>
<keyword evidence="2" id="KW-1188">Viral release from host cell</keyword>
<feature type="transmembrane region" description="Helical" evidence="3">
    <location>
        <begin position="353"/>
        <end position="384"/>
    </location>
</feature>
<evidence type="ECO:0000256" key="3">
    <source>
        <dbReference type="SAM" id="Phobius"/>
    </source>
</evidence>
<protein>
    <submittedName>
        <fullName evidence="5">Minor tail protein</fullName>
    </submittedName>
</protein>
<evidence type="ECO:0000256" key="1">
    <source>
        <dbReference type="ARBA" id="ARBA00022465"/>
    </source>
</evidence>
<organism evidence="5">
    <name type="scientific">Siphoviridae sp. ct2hZ16</name>
    <dbReference type="NCBI Taxonomy" id="2826276"/>
    <lineage>
        <taxon>Viruses</taxon>
        <taxon>Duplodnaviria</taxon>
        <taxon>Heunggongvirae</taxon>
        <taxon>Uroviricota</taxon>
        <taxon>Caudoviricetes</taxon>
    </lineage>
</organism>